<dbReference type="NCBIfam" id="TIGR01733">
    <property type="entry name" value="AA-adenyl-dom"/>
    <property type="match status" value="1"/>
</dbReference>
<evidence type="ECO:0000313" key="7">
    <source>
        <dbReference type="Proteomes" id="UP000325684"/>
    </source>
</evidence>
<dbReference type="InterPro" id="IPR009081">
    <property type="entry name" value="PP-bd_ACP"/>
</dbReference>
<dbReference type="SUPFAM" id="SSF56801">
    <property type="entry name" value="Acetyl-CoA synthetase-like"/>
    <property type="match status" value="1"/>
</dbReference>
<dbReference type="PANTHER" id="PTHR45527:SF1">
    <property type="entry name" value="FATTY ACID SYNTHASE"/>
    <property type="match status" value="1"/>
</dbReference>
<dbReference type="GO" id="GO:0044550">
    <property type="term" value="P:secondary metabolite biosynthetic process"/>
    <property type="evidence" value="ECO:0007669"/>
    <property type="project" value="TreeGrafter"/>
</dbReference>
<dbReference type="InterPro" id="IPR042099">
    <property type="entry name" value="ANL_N_sf"/>
</dbReference>
<dbReference type="Pfam" id="PF00550">
    <property type="entry name" value="PP-binding"/>
    <property type="match status" value="1"/>
</dbReference>
<proteinExistence type="inferred from homology"/>
<accession>A0A5N3P6X2</accession>
<keyword evidence="4" id="KW-0597">Phosphoprotein</keyword>
<dbReference type="EMBL" id="VCMV01000035">
    <property type="protein sequence ID" value="KAB0265421.1"/>
    <property type="molecule type" value="Genomic_DNA"/>
</dbReference>
<dbReference type="InterPro" id="IPR001031">
    <property type="entry name" value="Thioesterase"/>
</dbReference>
<dbReference type="FunFam" id="2.30.38.10:FF:000001">
    <property type="entry name" value="Non-ribosomal peptide synthetase PvdI"/>
    <property type="match status" value="1"/>
</dbReference>
<dbReference type="InterPro" id="IPR020845">
    <property type="entry name" value="AMP-binding_CS"/>
</dbReference>
<dbReference type="FunFam" id="3.30.300.30:FF:000010">
    <property type="entry name" value="Enterobactin synthetase component F"/>
    <property type="match status" value="1"/>
</dbReference>
<comment type="cofactor">
    <cofactor evidence="1">
        <name>pantetheine 4'-phosphate</name>
        <dbReference type="ChEBI" id="CHEBI:47942"/>
    </cofactor>
</comment>
<dbReference type="InterPro" id="IPR025110">
    <property type="entry name" value="AMP-bd_C"/>
</dbReference>
<comment type="caution">
    <text evidence="6">The sequence shown here is derived from an EMBL/GenBank/DDBJ whole genome shotgun (WGS) entry which is preliminary data.</text>
</comment>
<dbReference type="Pfam" id="PF13193">
    <property type="entry name" value="AMP-binding_C"/>
    <property type="match status" value="1"/>
</dbReference>
<dbReference type="AlphaFoldDB" id="A0A5N3P6X2"/>
<dbReference type="PROSITE" id="PS00455">
    <property type="entry name" value="AMP_BINDING"/>
    <property type="match status" value="1"/>
</dbReference>
<evidence type="ECO:0000256" key="2">
    <source>
        <dbReference type="ARBA" id="ARBA00006432"/>
    </source>
</evidence>
<dbReference type="Pfam" id="PF00501">
    <property type="entry name" value="AMP-binding"/>
    <property type="match status" value="1"/>
</dbReference>
<dbReference type="Gene3D" id="3.40.50.1820">
    <property type="entry name" value="alpha/beta hydrolase"/>
    <property type="match status" value="1"/>
</dbReference>
<dbReference type="GO" id="GO:0005737">
    <property type="term" value="C:cytoplasm"/>
    <property type="evidence" value="ECO:0007669"/>
    <property type="project" value="TreeGrafter"/>
</dbReference>
<dbReference type="SUPFAM" id="SSF47336">
    <property type="entry name" value="ACP-like"/>
    <property type="match status" value="1"/>
</dbReference>
<comment type="similarity">
    <text evidence="2">Belongs to the ATP-dependent AMP-binding enzyme family.</text>
</comment>
<dbReference type="GO" id="GO:0043041">
    <property type="term" value="P:amino acid activation for nonribosomal peptide biosynthetic process"/>
    <property type="evidence" value="ECO:0007669"/>
    <property type="project" value="TreeGrafter"/>
</dbReference>
<keyword evidence="7" id="KW-1185">Reference proteome</keyword>
<evidence type="ECO:0000259" key="5">
    <source>
        <dbReference type="PROSITE" id="PS50075"/>
    </source>
</evidence>
<evidence type="ECO:0000256" key="3">
    <source>
        <dbReference type="ARBA" id="ARBA00022450"/>
    </source>
</evidence>
<dbReference type="Pfam" id="PF00975">
    <property type="entry name" value="Thioesterase"/>
    <property type="match status" value="1"/>
</dbReference>
<evidence type="ECO:0000313" key="6">
    <source>
        <dbReference type="EMBL" id="KAB0265421.1"/>
    </source>
</evidence>
<keyword evidence="3" id="KW-0596">Phosphopantetheine</keyword>
<dbReference type="PANTHER" id="PTHR45527">
    <property type="entry name" value="NONRIBOSOMAL PEPTIDE SYNTHETASE"/>
    <property type="match status" value="1"/>
</dbReference>
<feature type="domain" description="Carrier" evidence="5">
    <location>
        <begin position="351"/>
        <end position="426"/>
    </location>
</feature>
<dbReference type="InterPro" id="IPR006162">
    <property type="entry name" value="Ppantetheine_attach_site"/>
</dbReference>
<name>A0A5N3P6X2_9HYPH</name>
<dbReference type="GO" id="GO:0031177">
    <property type="term" value="F:phosphopantetheine binding"/>
    <property type="evidence" value="ECO:0007669"/>
    <property type="project" value="InterPro"/>
</dbReference>
<sequence length="700" mass="74467">VIYTSGSTGTPKAVVVTHQGISALAGAQIERFGVTSRSRVLQFASFSFDAAFSELCMALLSGGTLVLPEERLMAGAALADFMTRHRVTHVTLPPAVLAAMEPGSLPSDCTIVVAGEACPPDVVAAWAPGRQMINAYGPTETTVCASMSDALSGDDLNGAAVAPPIGRPVWNTRLYVLDSGLQPVPVGVAGDLYVAGQGLARGYRGRSDLTAERFVADPFGPAGARMYRTGDRARYRPDGNLDFLGRSDHQVKIRGHRIELGEIEAVLARHPEVSACAALVREDQPGHRRLVAYAAGRADAESLRSYLMERLPEPMVPKAIVMLEALPLTPNGKLDRAALPAPDAAPVAGRAPRNEREALLCRLFAEILGLPEIGIDDSFFALGGHSLTAARLASRIRTEFGADLNVRSLFEAPTVAGLVARLDGAVIGDPLDMMIRLAPGGNQPPLFCIHPGFGIGWSYAGLIPHLEDMPLYALQARNLGHDETMPDSIAEMARDYLAHIRQVQPKGPYHLVGWSFGGLVAHAIATMLQDEGAEVALLAMLDSHLSDAASDPSGAGSDSSDATHLAQFLAMIGYEGALPLDGHPNWVEIAASLERAHNPLGRVPPRGFVGMLAVSANNRRLAAQFDPAPFVGELIYFRATDGNEGPSANEWDVFVNGPVTVHPVAFNHNDMTKPDSLAVIGPLLAGHLRSARQRKKRGHE</sequence>
<evidence type="ECO:0000256" key="4">
    <source>
        <dbReference type="ARBA" id="ARBA00022553"/>
    </source>
</evidence>
<dbReference type="InterPro" id="IPR000873">
    <property type="entry name" value="AMP-dep_synth/lig_dom"/>
</dbReference>
<reference evidence="6 7" key="1">
    <citation type="journal article" date="2019" name="Microorganisms">
        <title>Genome Insights into the Novel Species Microvirga brassicacearum, a Rapeseed Endophyte with Biotechnological Potential.</title>
        <authorList>
            <person name="Jimenez-Gomez A."/>
            <person name="Saati-Santamaria Z."/>
            <person name="Igual J.M."/>
            <person name="Rivas R."/>
            <person name="Mateos P.F."/>
            <person name="Garcia-Fraile P."/>
        </authorList>
    </citation>
    <scope>NUCLEOTIDE SEQUENCE [LARGE SCALE GENOMIC DNA]</scope>
    <source>
        <strain evidence="6 7">CDVBN77</strain>
    </source>
</reference>
<dbReference type="InterPro" id="IPR010071">
    <property type="entry name" value="AA_adenyl_dom"/>
</dbReference>
<dbReference type="FunFam" id="1.10.1200.10:FF:000005">
    <property type="entry name" value="Nonribosomal peptide synthetase 1"/>
    <property type="match status" value="1"/>
</dbReference>
<dbReference type="InterPro" id="IPR029058">
    <property type="entry name" value="AB_hydrolase_fold"/>
</dbReference>
<evidence type="ECO:0000256" key="1">
    <source>
        <dbReference type="ARBA" id="ARBA00001957"/>
    </source>
</evidence>
<dbReference type="SMART" id="SM00823">
    <property type="entry name" value="PKS_PP"/>
    <property type="match status" value="1"/>
</dbReference>
<dbReference type="Proteomes" id="UP000325684">
    <property type="component" value="Unassembled WGS sequence"/>
</dbReference>
<dbReference type="OrthoDB" id="9803968at2"/>
<dbReference type="RefSeq" id="WP_150947141.1">
    <property type="nucleotide sequence ID" value="NZ_VCMV01000035.1"/>
</dbReference>
<feature type="non-terminal residue" evidence="6">
    <location>
        <position position="1"/>
    </location>
</feature>
<dbReference type="PROSITE" id="PS50075">
    <property type="entry name" value="CARRIER"/>
    <property type="match status" value="1"/>
</dbReference>
<dbReference type="Gene3D" id="3.40.50.12780">
    <property type="entry name" value="N-terminal domain of ligase-like"/>
    <property type="match status" value="1"/>
</dbReference>
<dbReference type="Gene3D" id="3.30.300.30">
    <property type="match status" value="1"/>
</dbReference>
<dbReference type="SUPFAM" id="SSF53474">
    <property type="entry name" value="alpha/beta-Hydrolases"/>
    <property type="match status" value="1"/>
</dbReference>
<dbReference type="InterPro" id="IPR020806">
    <property type="entry name" value="PKS_PP-bd"/>
</dbReference>
<dbReference type="InterPro" id="IPR045851">
    <property type="entry name" value="AMP-bd_C_sf"/>
</dbReference>
<protein>
    <submittedName>
        <fullName evidence="6">Amino acid adenylation domain-containing protein</fullName>
    </submittedName>
</protein>
<organism evidence="6 7">
    <name type="scientific">Microvirga brassicacearum</name>
    <dbReference type="NCBI Taxonomy" id="2580413"/>
    <lineage>
        <taxon>Bacteria</taxon>
        <taxon>Pseudomonadati</taxon>
        <taxon>Pseudomonadota</taxon>
        <taxon>Alphaproteobacteria</taxon>
        <taxon>Hyphomicrobiales</taxon>
        <taxon>Methylobacteriaceae</taxon>
        <taxon>Microvirga</taxon>
    </lineage>
</organism>
<gene>
    <name evidence="6" type="ORF">FEZ63_18240</name>
</gene>
<dbReference type="InterPro" id="IPR036736">
    <property type="entry name" value="ACP-like_sf"/>
</dbReference>
<dbReference type="PROSITE" id="PS00012">
    <property type="entry name" value="PHOSPHOPANTETHEINE"/>
    <property type="match status" value="1"/>
</dbReference>